<organism evidence="2 3">
    <name type="scientific">Sphaerosporella brunnea</name>
    <dbReference type="NCBI Taxonomy" id="1250544"/>
    <lineage>
        <taxon>Eukaryota</taxon>
        <taxon>Fungi</taxon>
        <taxon>Dikarya</taxon>
        <taxon>Ascomycota</taxon>
        <taxon>Pezizomycotina</taxon>
        <taxon>Pezizomycetes</taxon>
        <taxon>Pezizales</taxon>
        <taxon>Pyronemataceae</taxon>
        <taxon>Sphaerosporella</taxon>
    </lineage>
</organism>
<accession>A0A5J5EYB9</accession>
<dbReference type="AlphaFoldDB" id="A0A5J5EYB9"/>
<reference evidence="2 3" key="1">
    <citation type="submission" date="2019-09" db="EMBL/GenBank/DDBJ databases">
        <title>Draft genome of the ectomycorrhizal ascomycete Sphaerosporella brunnea.</title>
        <authorList>
            <consortium name="DOE Joint Genome Institute"/>
            <person name="Benucci G.M."/>
            <person name="Marozzi G."/>
            <person name="Antonielli L."/>
            <person name="Sanchez S."/>
            <person name="Marco P."/>
            <person name="Wang X."/>
            <person name="Falini L.B."/>
            <person name="Barry K."/>
            <person name="Haridas S."/>
            <person name="Lipzen A."/>
            <person name="Labutti K."/>
            <person name="Grigoriev I.V."/>
            <person name="Murat C."/>
            <person name="Martin F."/>
            <person name="Albertini E."/>
            <person name="Donnini D."/>
            <person name="Bonito G."/>
        </authorList>
    </citation>
    <scope>NUCLEOTIDE SEQUENCE [LARGE SCALE GENOMIC DNA]</scope>
    <source>
        <strain evidence="2 3">Sb_GMNB300</strain>
    </source>
</reference>
<gene>
    <name evidence="2" type="ORF">FN846DRAFT_946977</name>
</gene>
<evidence type="ECO:0000313" key="3">
    <source>
        <dbReference type="Proteomes" id="UP000326924"/>
    </source>
</evidence>
<dbReference type="InParanoid" id="A0A5J5EYB9"/>
<comment type="caution">
    <text evidence="2">The sequence shown here is derived from an EMBL/GenBank/DDBJ whole genome shotgun (WGS) entry which is preliminary data.</text>
</comment>
<proteinExistence type="predicted"/>
<evidence type="ECO:0000256" key="1">
    <source>
        <dbReference type="SAM" id="SignalP"/>
    </source>
</evidence>
<keyword evidence="3" id="KW-1185">Reference proteome</keyword>
<feature type="signal peptide" evidence="1">
    <location>
        <begin position="1"/>
        <end position="18"/>
    </location>
</feature>
<keyword evidence="1" id="KW-0732">Signal</keyword>
<evidence type="ECO:0000313" key="2">
    <source>
        <dbReference type="EMBL" id="KAA8907428.1"/>
    </source>
</evidence>
<evidence type="ECO:0008006" key="4">
    <source>
        <dbReference type="Google" id="ProtNLM"/>
    </source>
</evidence>
<sequence length="84" mass="9906">MRLRMLLIRSVVVLYTAARKFTGMNIALFSWVISLRNPRLFWVSNHSVSRTKMFNHTPFGCLWPWHKVQTINGRNYIPTQGNDI</sequence>
<dbReference type="Proteomes" id="UP000326924">
    <property type="component" value="Unassembled WGS sequence"/>
</dbReference>
<feature type="chain" id="PRO_5023927533" description="Secreted protein" evidence="1">
    <location>
        <begin position="19"/>
        <end position="84"/>
    </location>
</feature>
<name>A0A5J5EYB9_9PEZI</name>
<protein>
    <recommendedName>
        <fullName evidence="4">Secreted protein</fullName>
    </recommendedName>
</protein>
<dbReference type="EMBL" id="VXIS01000079">
    <property type="protein sequence ID" value="KAA8907428.1"/>
    <property type="molecule type" value="Genomic_DNA"/>
</dbReference>